<feature type="domain" description="PX" evidence="7">
    <location>
        <begin position="2"/>
        <end position="124"/>
    </location>
</feature>
<reference evidence="8" key="1">
    <citation type="journal article" date="2020" name="Mol. Plant Microbe Interact.">
        <title>Genome Sequence of the Biocontrol Agent Coniothyrium minitans strain Conio (IMI 134523).</title>
        <authorList>
            <person name="Patel D."/>
            <person name="Shittu T.A."/>
            <person name="Baroncelli R."/>
            <person name="Muthumeenakshi S."/>
            <person name="Osborne T.H."/>
            <person name="Janganan T.K."/>
            <person name="Sreenivasaprasad S."/>
        </authorList>
    </citation>
    <scope>NUCLEOTIDE SEQUENCE</scope>
    <source>
        <strain evidence="8">Conio</strain>
    </source>
</reference>
<evidence type="ECO:0000256" key="2">
    <source>
        <dbReference type="ARBA" id="ARBA00022554"/>
    </source>
</evidence>
<dbReference type="SUPFAM" id="SSF64268">
    <property type="entry name" value="PX domain"/>
    <property type="match status" value="1"/>
</dbReference>
<dbReference type="InterPro" id="IPR001683">
    <property type="entry name" value="PX_dom"/>
</dbReference>
<evidence type="ECO:0000313" key="8">
    <source>
        <dbReference type="EMBL" id="KAF9741638.1"/>
    </source>
</evidence>
<keyword evidence="9" id="KW-1185">Reference proteome</keyword>
<comment type="caution">
    <text evidence="8">The sequence shown here is derived from an EMBL/GenBank/DDBJ whole genome shotgun (WGS) entry which is preliminary data.</text>
</comment>
<dbReference type="Pfam" id="PF00787">
    <property type="entry name" value="PX"/>
    <property type="match status" value="1"/>
</dbReference>
<dbReference type="Gene3D" id="1.20.5.110">
    <property type="match status" value="1"/>
</dbReference>
<dbReference type="EMBL" id="WJXW01000001">
    <property type="protein sequence ID" value="KAF9741638.1"/>
    <property type="molecule type" value="Genomic_DNA"/>
</dbReference>
<dbReference type="GO" id="GO:0000329">
    <property type="term" value="C:fungal-type vacuole membrane"/>
    <property type="evidence" value="ECO:0007669"/>
    <property type="project" value="UniProtKB-ARBA"/>
</dbReference>
<dbReference type="OrthoDB" id="428895at2759"/>
<evidence type="ECO:0000259" key="6">
    <source>
        <dbReference type="PROSITE" id="PS50192"/>
    </source>
</evidence>
<dbReference type="SUPFAM" id="SSF58038">
    <property type="entry name" value="SNARE fusion complex"/>
    <property type="match status" value="1"/>
</dbReference>
<keyword evidence="3" id="KW-0175">Coiled coil</keyword>
<dbReference type="GO" id="GO:0035091">
    <property type="term" value="F:phosphatidylinositol binding"/>
    <property type="evidence" value="ECO:0007669"/>
    <property type="project" value="InterPro"/>
</dbReference>
<dbReference type="GO" id="GO:0007034">
    <property type="term" value="P:vacuolar transport"/>
    <property type="evidence" value="ECO:0007669"/>
    <property type="project" value="UniProtKB-ARBA"/>
</dbReference>
<dbReference type="GO" id="GO:0016192">
    <property type="term" value="P:vesicle-mediated transport"/>
    <property type="evidence" value="ECO:0007669"/>
    <property type="project" value="UniProtKB-ARBA"/>
</dbReference>
<comment type="subcellular location">
    <subcellularLocation>
        <location evidence="1">Vacuole</location>
    </subcellularLocation>
</comment>
<name>A0A9P6KW67_9PLEO</name>
<feature type="region of interest" description="Disordered" evidence="5">
    <location>
        <begin position="1"/>
        <end position="20"/>
    </location>
</feature>
<organism evidence="8 9">
    <name type="scientific">Paraphaeosphaeria minitans</name>
    <dbReference type="NCBI Taxonomy" id="565426"/>
    <lineage>
        <taxon>Eukaryota</taxon>
        <taxon>Fungi</taxon>
        <taxon>Dikarya</taxon>
        <taxon>Ascomycota</taxon>
        <taxon>Pezizomycotina</taxon>
        <taxon>Dothideomycetes</taxon>
        <taxon>Pleosporomycetidae</taxon>
        <taxon>Pleosporales</taxon>
        <taxon>Massarineae</taxon>
        <taxon>Didymosphaeriaceae</taxon>
        <taxon>Paraphaeosphaeria</taxon>
    </lineage>
</organism>
<keyword evidence="2" id="KW-0926">Vacuole</keyword>
<dbReference type="AlphaFoldDB" id="A0A9P6KW67"/>
<dbReference type="Gene3D" id="3.30.1520.10">
    <property type="entry name" value="Phox-like domain"/>
    <property type="match status" value="1"/>
</dbReference>
<dbReference type="CDD" id="cd06897">
    <property type="entry name" value="PX_SNARE"/>
    <property type="match status" value="1"/>
</dbReference>
<dbReference type="PROSITE" id="PS50195">
    <property type="entry name" value="PX"/>
    <property type="match status" value="1"/>
</dbReference>
<evidence type="ECO:0000256" key="4">
    <source>
        <dbReference type="ARBA" id="ARBA00054927"/>
    </source>
</evidence>
<comment type="function">
    <text evidence="4">Essential for proper morphogenesis of the vacuole. May exist as structural reinforcement on the surface of the vacuolar membrane and be required for maintenance against rupture by osmotic pressure.</text>
</comment>
<evidence type="ECO:0000256" key="5">
    <source>
        <dbReference type="SAM" id="MobiDB-lite"/>
    </source>
</evidence>
<evidence type="ECO:0000313" key="9">
    <source>
        <dbReference type="Proteomes" id="UP000756921"/>
    </source>
</evidence>
<dbReference type="GO" id="GO:0097576">
    <property type="term" value="P:vacuole fusion"/>
    <property type="evidence" value="ECO:0007669"/>
    <property type="project" value="UniProtKB-ARBA"/>
</dbReference>
<feature type="domain" description="T-SNARE coiled-coil homology" evidence="6">
    <location>
        <begin position="313"/>
        <end position="375"/>
    </location>
</feature>
<sequence length="376" mass="41320">MAPLRLSIPTTHTDSSGGKDYTTYELRIEHPFPRASTSLRKRYSDFASLDSTLRSQVGAPPASLPPKSWLGGFLGLASTIGSPEQIEKRRQSLEQYLQAIETSEDGRWRVTPAYREFLDLSSNKDKKTANLPGAHFAKDRVMESTDWLDKYQDVKSNLHDARRWLTSREQATAATAQHEAGAKAKKGLVRAGTLLSALEEGLNRLGSGGDGWGGDQLGDGEIRRRRDLIGASRKERDGLESVLNTMAVKAAASGSTSSAPSTDSAAATNEKKTALFSRANQGAGRSGRVLGAPAKETERTRELDNEGVLQLQEQIIAEQDQDLVDLTTVVRRMKEMGVQINDELQYQNELLNQLGDDVERVDGKMKIAKKRIAKIR</sequence>
<proteinExistence type="predicted"/>
<protein>
    <submittedName>
        <fullName evidence="8">SNARE complex subunit</fullName>
    </submittedName>
</protein>
<dbReference type="InterPro" id="IPR000727">
    <property type="entry name" value="T_SNARE_dom"/>
</dbReference>
<dbReference type="SMART" id="SM00397">
    <property type="entry name" value="t_SNARE"/>
    <property type="match status" value="1"/>
</dbReference>
<accession>A0A9P6KW67</accession>
<evidence type="ECO:0000256" key="3">
    <source>
        <dbReference type="ARBA" id="ARBA00023054"/>
    </source>
</evidence>
<evidence type="ECO:0000259" key="7">
    <source>
        <dbReference type="PROSITE" id="PS50195"/>
    </source>
</evidence>
<dbReference type="FunFam" id="1.20.5.110:FF:000058">
    <property type="entry name" value="VAM7p Vacuolar SNARE protein"/>
    <property type="match status" value="1"/>
</dbReference>
<dbReference type="SMART" id="SM00312">
    <property type="entry name" value="PX"/>
    <property type="match status" value="1"/>
</dbReference>
<dbReference type="Proteomes" id="UP000756921">
    <property type="component" value="Unassembled WGS sequence"/>
</dbReference>
<dbReference type="PROSITE" id="PS50192">
    <property type="entry name" value="T_SNARE"/>
    <property type="match status" value="1"/>
</dbReference>
<gene>
    <name evidence="8" type="ORF">PMIN01_01177</name>
</gene>
<dbReference type="CDD" id="cd15858">
    <property type="entry name" value="SNARE_VAM7"/>
    <property type="match status" value="1"/>
</dbReference>
<evidence type="ECO:0000256" key="1">
    <source>
        <dbReference type="ARBA" id="ARBA00004116"/>
    </source>
</evidence>
<dbReference type="InterPro" id="IPR036871">
    <property type="entry name" value="PX_dom_sf"/>
</dbReference>